<dbReference type="AlphaFoldDB" id="E6SF81"/>
<name>E6SF81_INTC7</name>
<dbReference type="HOGENOM" id="CLU_000134_34_2_11"/>
<evidence type="ECO:0000313" key="5">
    <source>
        <dbReference type="Proteomes" id="UP000008914"/>
    </source>
</evidence>
<dbReference type="PROSITE" id="PS50297">
    <property type="entry name" value="ANK_REP_REGION"/>
    <property type="match status" value="1"/>
</dbReference>
<evidence type="ECO:0000256" key="2">
    <source>
        <dbReference type="ARBA" id="ARBA00023043"/>
    </source>
</evidence>
<dbReference type="Proteomes" id="UP000008914">
    <property type="component" value="Chromosome"/>
</dbReference>
<dbReference type="Pfam" id="PF12796">
    <property type="entry name" value="Ank_2"/>
    <property type="match status" value="1"/>
</dbReference>
<evidence type="ECO:0000256" key="1">
    <source>
        <dbReference type="ARBA" id="ARBA00022737"/>
    </source>
</evidence>
<dbReference type="InterPro" id="IPR036770">
    <property type="entry name" value="Ankyrin_rpt-contain_sf"/>
</dbReference>
<reference evidence="4 5" key="1">
    <citation type="journal article" date="2010" name="Stand. Genomic Sci.">
        <title>Complete genome sequence of Intrasporangium calvum type strain (7 KIP).</title>
        <authorList>
            <person name="Del Rio T.G."/>
            <person name="Chertkov O."/>
            <person name="Yasawong M."/>
            <person name="Lucas S."/>
            <person name="Deshpande S."/>
            <person name="Cheng J.F."/>
            <person name="Detter C."/>
            <person name="Tapia R."/>
            <person name="Han C."/>
            <person name="Goodwin L."/>
            <person name="Pitluck S."/>
            <person name="Liolios K."/>
            <person name="Ivanova N."/>
            <person name="Mavromatis K."/>
            <person name="Pati A."/>
            <person name="Chen A."/>
            <person name="Palaniappan K."/>
            <person name="Land M."/>
            <person name="Hauser L."/>
            <person name="Chang Y.J."/>
            <person name="Jeffries C.D."/>
            <person name="Rohde M."/>
            <person name="Pukall R."/>
            <person name="Sikorski J."/>
            <person name="Goker M."/>
            <person name="Woyke T."/>
            <person name="Bristow J."/>
            <person name="Eisen J.A."/>
            <person name="Markowitz V."/>
            <person name="Hugenholtz P."/>
            <person name="Kyrpides N.C."/>
            <person name="Klenk H.P."/>
            <person name="Lapidus A."/>
        </authorList>
    </citation>
    <scope>NUCLEOTIDE SEQUENCE [LARGE SCALE GENOMIC DNA]</scope>
    <source>
        <strain evidence="5">ATCC 23552 / DSM 43043 / JCM 3097 / NBRC 12989 / 7 KIP</strain>
    </source>
</reference>
<dbReference type="SMART" id="SM00248">
    <property type="entry name" value="ANK"/>
    <property type="match status" value="2"/>
</dbReference>
<feature type="repeat" description="ANK" evidence="3">
    <location>
        <begin position="50"/>
        <end position="82"/>
    </location>
</feature>
<dbReference type="PANTHER" id="PTHR24171">
    <property type="entry name" value="ANKYRIN REPEAT DOMAIN-CONTAINING PROTEIN 39-RELATED"/>
    <property type="match status" value="1"/>
</dbReference>
<dbReference type="RefSeq" id="WP_013494207.1">
    <property type="nucleotide sequence ID" value="NC_014830.1"/>
</dbReference>
<keyword evidence="2 3" id="KW-0040">ANK repeat</keyword>
<evidence type="ECO:0000256" key="3">
    <source>
        <dbReference type="PROSITE-ProRule" id="PRU00023"/>
    </source>
</evidence>
<dbReference type="KEGG" id="ica:Intca_3415"/>
<protein>
    <submittedName>
        <fullName evidence="4">Ankyrin</fullName>
    </submittedName>
</protein>
<dbReference type="SUPFAM" id="SSF48403">
    <property type="entry name" value="Ankyrin repeat"/>
    <property type="match status" value="1"/>
</dbReference>
<dbReference type="EMBL" id="CP002343">
    <property type="protein sequence ID" value="ADU49895.1"/>
    <property type="molecule type" value="Genomic_DNA"/>
</dbReference>
<dbReference type="eggNOG" id="COG0666">
    <property type="taxonomic scope" value="Bacteria"/>
</dbReference>
<gene>
    <name evidence="4" type="ordered locus">Intca_3415</name>
</gene>
<evidence type="ECO:0000313" key="4">
    <source>
        <dbReference type="EMBL" id="ADU49895.1"/>
    </source>
</evidence>
<proteinExistence type="predicted"/>
<sequence length="134" mass="14376">MTDTPGSRSLSPEERRRIIDIAMELARTGQTADLLDFLDHGVPVDMTDADGNSFLMLAAYHGREETVLALLARGADVDLRNSRDQSPVAGAIFKGEEPVVRALVAAGADLDTGTPTARQAAEMFGRTHLLEVAE</sequence>
<dbReference type="Gene3D" id="1.25.40.20">
    <property type="entry name" value="Ankyrin repeat-containing domain"/>
    <property type="match status" value="1"/>
</dbReference>
<dbReference type="STRING" id="710696.Intca_3415"/>
<dbReference type="InterPro" id="IPR002110">
    <property type="entry name" value="Ankyrin_rpt"/>
</dbReference>
<accession>E6SF81</accession>
<keyword evidence="5" id="KW-1185">Reference proteome</keyword>
<keyword evidence="1" id="KW-0677">Repeat</keyword>
<dbReference type="PROSITE" id="PS50088">
    <property type="entry name" value="ANK_REPEAT"/>
    <property type="match status" value="1"/>
</dbReference>
<organism evidence="4 5">
    <name type="scientific">Intrasporangium calvum (strain ATCC 23552 / DSM 43043 / JCM 3097 / NBRC 12989 / NCIMB 10167 / NRRL B-3866 / 7 KIP)</name>
    <dbReference type="NCBI Taxonomy" id="710696"/>
    <lineage>
        <taxon>Bacteria</taxon>
        <taxon>Bacillati</taxon>
        <taxon>Actinomycetota</taxon>
        <taxon>Actinomycetes</taxon>
        <taxon>Micrococcales</taxon>
        <taxon>Intrasporangiaceae</taxon>
        <taxon>Intrasporangium</taxon>
    </lineage>
</organism>